<evidence type="ECO:0008006" key="3">
    <source>
        <dbReference type="Google" id="ProtNLM"/>
    </source>
</evidence>
<evidence type="ECO:0000313" key="1">
    <source>
        <dbReference type="EMBL" id="OKH46877.1"/>
    </source>
</evidence>
<dbReference type="NCBIfam" id="TIGR01451">
    <property type="entry name" value="B_ant_repeat"/>
    <property type="match status" value="1"/>
</dbReference>
<gene>
    <name evidence="1" type="ORF">NIES30_15370</name>
</gene>
<reference evidence="1 2" key="1">
    <citation type="submission" date="2016-11" db="EMBL/GenBank/DDBJ databases">
        <title>Draft Genome Sequences of Nine Cyanobacterial Strains from Diverse Habitats.</title>
        <authorList>
            <person name="Zhu T."/>
            <person name="Hou S."/>
            <person name="Lu X."/>
            <person name="Hess W.R."/>
        </authorList>
    </citation>
    <scope>NUCLEOTIDE SEQUENCE [LARGE SCALE GENOMIC DNA]</scope>
    <source>
        <strain evidence="1 2">NIES-30</strain>
    </source>
</reference>
<evidence type="ECO:0000313" key="2">
    <source>
        <dbReference type="Proteomes" id="UP000185557"/>
    </source>
</evidence>
<dbReference type="Proteomes" id="UP000185557">
    <property type="component" value="Unassembled WGS sequence"/>
</dbReference>
<comment type="caution">
    <text evidence="1">The sequence shown here is derived from an EMBL/GenBank/DDBJ whole genome shotgun (WGS) entry which is preliminary data.</text>
</comment>
<dbReference type="AlphaFoldDB" id="A0A1U7J3Q4"/>
<sequence>MAQLVAPVGIDSLITTPQLPANSNSYTGAPYASPCDATVTDGFPGCGAGTINISFGTGSDRILTAVEIAGTRFEPADDFSVPPVVPDQVVFRRAGPPLGNGGAERQLLFYERVPNAPPTVPPNIPLNLGPSEVVESPGIETIATAMLNPAINRGIDNVFNNTQDGPGDQDTRNNIERIDYIIGSGAAINTASVSPSDVGFLVLERGGNDAFSIAAITQLDGAGNPIAYGPLVQVPGGTWGGDGVNATFSTAVLRRDEPAPVAPALRPTHIVGSQSIRGIFFPINSLLLNPTGTVTTFGFSLFAADITPAIEGTNGLVNFAGFPLDTDGTSEGGLDLVAGGFGLIRRVGGFSLVKRISNLDGPSPLPDFSQVIGTESGINLLRNNSLGQGLITISDPPVVKDNGIEYSIYLANSSNTEVTNLLVCDQIPAGTTFDPNAYGTGLGIRAIASSSPAGPEVDYTNAAGDDPGTFFAPGTVLPDICGPDQNNGAVVVDVGTINANQVGLVRFRTKVN</sequence>
<keyword evidence="2" id="KW-1185">Reference proteome</keyword>
<accession>A0A1U7J3Q4</accession>
<proteinExistence type="predicted"/>
<dbReference type="InterPro" id="IPR047589">
    <property type="entry name" value="DUF11_rpt"/>
</dbReference>
<name>A0A1U7J3Q4_9CYAN</name>
<protein>
    <recommendedName>
        <fullName evidence="3">DUF11 domain-containing protein</fullName>
    </recommendedName>
</protein>
<dbReference type="EMBL" id="MRCG01000011">
    <property type="protein sequence ID" value="OKH46877.1"/>
    <property type="molecule type" value="Genomic_DNA"/>
</dbReference>
<organism evidence="1 2">
    <name type="scientific">Phormidium tenue NIES-30</name>
    <dbReference type="NCBI Taxonomy" id="549789"/>
    <lineage>
        <taxon>Bacteria</taxon>
        <taxon>Bacillati</taxon>
        <taxon>Cyanobacteriota</taxon>
        <taxon>Cyanophyceae</taxon>
        <taxon>Oscillatoriophycideae</taxon>
        <taxon>Oscillatoriales</taxon>
        <taxon>Oscillatoriaceae</taxon>
        <taxon>Phormidium</taxon>
    </lineage>
</organism>
<dbReference type="STRING" id="549789.NIES30_15370"/>